<evidence type="ECO:0000313" key="3">
    <source>
        <dbReference type="EMBL" id="QIM50758.1"/>
    </source>
</evidence>
<dbReference type="EMBL" id="CP049989">
    <property type="protein sequence ID" value="QIM50758.1"/>
    <property type="molecule type" value="Genomic_DNA"/>
</dbReference>
<evidence type="ECO:0000313" key="4">
    <source>
        <dbReference type="Proteomes" id="UP000503162"/>
    </source>
</evidence>
<reference evidence="3 4" key="1">
    <citation type="submission" date="2020-03" db="EMBL/GenBank/DDBJ databases">
        <title>Hydrogenophaga sp. nov. isolated from cyanobacterial mat.</title>
        <authorList>
            <person name="Thorat V."/>
            <person name="Kirdat K."/>
            <person name="Tiwarekar B."/>
            <person name="Costa E.D."/>
            <person name="Yadav A."/>
        </authorList>
    </citation>
    <scope>NUCLEOTIDE SEQUENCE [LARGE SCALE GENOMIC DNA]</scope>
    <source>
        <strain evidence="3 4">BA0156</strain>
    </source>
</reference>
<organism evidence="3 4">
    <name type="scientific">Hydrogenophaga crocea</name>
    <dbReference type="NCBI Taxonomy" id="2716225"/>
    <lineage>
        <taxon>Bacteria</taxon>
        <taxon>Pseudomonadati</taxon>
        <taxon>Pseudomonadota</taxon>
        <taxon>Betaproteobacteria</taxon>
        <taxon>Burkholderiales</taxon>
        <taxon>Comamonadaceae</taxon>
        <taxon>Hydrogenophaga</taxon>
    </lineage>
</organism>
<dbReference type="KEGG" id="hcz:G9Q37_00735"/>
<dbReference type="PROSITE" id="PS50280">
    <property type="entry name" value="SET"/>
    <property type="match status" value="1"/>
</dbReference>
<feature type="region of interest" description="Disordered" evidence="1">
    <location>
        <begin position="128"/>
        <end position="148"/>
    </location>
</feature>
<dbReference type="Gene3D" id="2.170.270.10">
    <property type="entry name" value="SET domain"/>
    <property type="match status" value="1"/>
</dbReference>
<dbReference type="InterPro" id="IPR001214">
    <property type="entry name" value="SET_dom"/>
</dbReference>
<name>A0A6G8ICG3_9BURK</name>
<keyword evidence="4" id="KW-1185">Reference proteome</keyword>
<dbReference type="AlphaFoldDB" id="A0A6G8ICG3"/>
<dbReference type="CDD" id="cd08161">
    <property type="entry name" value="SET"/>
    <property type="match status" value="1"/>
</dbReference>
<sequence>MSDHADMPACFDKFEVRPSPVEGVGLFCLRSIRAGEVVALARLGDCRTVAGRRTNHSPMPNCAFEAVANGLAMVALRDIQEQDELTVDYRQVARVNGWSAQPIDAEVRTTARWRESLLPHRQLSSSPVLKKVTERAPAEYSPRPVSRT</sequence>
<feature type="domain" description="SET" evidence="2">
    <location>
        <begin position="12"/>
        <end position="90"/>
    </location>
</feature>
<dbReference type="Pfam" id="PF00856">
    <property type="entry name" value="SET"/>
    <property type="match status" value="1"/>
</dbReference>
<dbReference type="RefSeq" id="WP_166223116.1">
    <property type="nucleotide sequence ID" value="NZ_CP049989.1"/>
</dbReference>
<dbReference type="SUPFAM" id="SSF82199">
    <property type="entry name" value="SET domain"/>
    <property type="match status" value="1"/>
</dbReference>
<dbReference type="InterPro" id="IPR046341">
    <property type="entry name" value="SET_dom_sf"/>
</dbReference>
<evidence type="ECO:0000256" key="1">
    <source>
        <dbReference type="SAM" id="MobiDB-lite"/>
    </source>
</evidence>
<protein>
    <submittedName>
        <fullName evidence="3">SET domain-containing protein</fullName>
    </submittedName>
</protein>
<dbReference type="SMART" id="SM00317">
    <property type="entry name" value="SET"/>
    <property type="match status" value="1"/>
</dbReference>
<proteinExistence type="predicted"/>
<accession>A0A6G8ICG3</accession>
<evidence type="ECO:0000259" key="2">
    <source>
        <dbReference type="PROSITE" id="PS50280"/>
    </source>
</evidence>
<gene>
    <name evidence="3" type="ORF">G9Q37_00735</name>
</gene>
<dbReference type="Proteomes" id="UP000503162">
    <property type="component" value="Chromosome"/>
</dbReference>